<organism evidence="1 2">
    <name type="scientific">Racocetra persica</name>
    <dbReference type="NCBI Taxonomy" id="160502"/>
    <lineage>
        <taxon>Eukaryota</taxon>
        <taxon>Fungi</taxon>
        <taxon>Fungi incertae sedis</taxon>
        <taxon>Mucoromycota</taxon>
        <taxon>Glomeromycotina</taxon>
        <taxon>Glomeromycetes</taxon>
        <taxon>Diversisporales</taxon>
        <taxon>Gigasporaceae</taxon>
        <taxon>Racocetra</taxon>
    </lineage>
</organism>
<gene>
    <name evidence="1" type="ORF">RPERSI_LOCUS17709</name>
</gene>
<dbReference type="Proteomes" id="UP000789920">
    <property type="component" value="Unassembled WGS sequence"/>
</dbReference>
<reference evidence="1" key="1">
    <citation type="submission" date="2021-06" db="EMBL/GenBank/DDBJ databases">
        <authorList>
            <person name="Kallberg Y."/>
            <person name="Tangrot J."/>
            <person name="Rosling A."/>
        </authorList>
    </citation>
    <scope>NUCLEOTIDE SEQUENCE</scope>
    <source>
        <strain evidence="1">MA461A</strain>
    </source>
</reference>
<dbReference type="EMBL" id="CAJVQC010045757">
    <property type="protein sequence ID" value="CAG8781862.1"/>
    <property type="molecule type" value="Genomic_DNA"/>
</dbReference>
<evidence type="ECO:0000313" key="1">
    <source>
        <dbReference type="EMBL" id="CAG8781862.1"/>
    </source>
</evidence>
<proteinExistence type="predicted"/>
<feature type="non-terminal residue" evidence="1">
    <location>
        <position position="45"/>
    </location>
</feature>
<evidence type="ECO:0000313" key="2">
    <source>
        <dbReference type="Proteomes" id="UP000789920"/>
    </source>
</evidence>
<accession>A0ACA9R8A7</accession>
<comment type="caution">
    <text evidence="1">The sequence shown here is derived from an EMBL/GenBank/DDBJ whole genome shotgun (WGS) entry which is preliminary data.</text>
</comment>
<name>A0ACA9R8A7_9GLOM</name>
<sequence>NRISITKDASIKVIDTWHGICECYTILQKDTLQEKMEILIADSNC</sequence>
<feature type="non-terminal residue" evidence="1">
    <location>
        <position position="1"/>
    </location>
</feature>
<keyword evidence="2" id="KW-1185">Reference proteome</keyword>
<protein>
    <submittedName>
        <fullName evidence="1">839_t:CDS:1</fullName>
    </submittedName>
</protein>